<keyword evidence="2 4" id="KW-0456">Lyase</keyword>
<evidence type="ECO:0000256" key="6">
    <source>
        <dbReference type="SAM" id="SignalP"/>
    </source>
</evidence>
<name>A7HXT2_PARL1</name>
<comment type="similarity">
    <text evidence="4 5">Belongs to the RlpA family.</text>
</comment>
<dbReference type="NCBIfam" id="TIGR00413">
    <property type="entry name" value="rlpA"/>
    <property type="match status" value="1"/>
</dbReference>
<dbReference type="Pfam" id="PF05036">
    <property type="entry name" value="SPOR"/>
    <property type="match status" value="1"/>
</dbReference>
<dbReference type="Gene3D" id="3.30.70.1070">
    <property type="entry name" value="Sporulation related repeat"/>
    <property type="match status" value="1"/>
</dbReference>
<dbReference type="PANTHER" id="PTHR34183:SF1">
    <property type="entry name" value="ENDOLYTIC PEPTIDOGLYCAN TRANSGLYCOSYLASE RLPA"/>
    <property type="match status" value="1"/>
</dbReference>
<evidence type="ECO:0000313" key="8">
    <source>
        <dbReference type="EMBL" id="ABS64715.1"/>
    </source>
</evidence>
<dbReference type="STRING" id="402881.Plav_3108"/>
<dbReference type="InterPro" id="IPR009009">
    <property type="entry name" value="RlpA-like_DPBB"/>
</dbReference>
<evidence type="ECO:0000256" key="1">
    <source>
        <dbReference type="ARBA" id="ARBA00022729"/>
    </source>
</evidence>
<dbReference type="PANTHER" id="PTHR34183">
    <property type="entry name" value="ENDOLYTIC PEPTIDOGLYCAN TRANSGLYCOSYLASE RLPA"/>
    <property type="match status" value="1"/>
</dbReference>
<comment type="subcellular location">
    <subcellularLocation>
        <location evidence="4">Cell membrane</location>
        <topology evidence="4">Lipid-anchor</topology>
    </subcellularLocation>
</comment>
<comment type="function">
    <text evidence="4">Lytic transglycosylase with a strong preference for naked glycan strands that lack stem peptides.</text>
</comment>
<dbReference type="EC" id="4.2.2.-" evidence="4"/>
<evidence type="ECO:0000256" key="4">
    <source>
        <dbReference type="HAMAP-Rule" id="MF_02071"/>
    </source>
</evidence>
<dbReference type="PROSITE" id="PS51257">
    <property type="entry name" value="PROKAR_LIPOPROTEIN"/>
    <property type="match status" value="1"/>
</dbReference>
<dbReference type="InterPro" id="IPR012997">
    <property type="entry name" value="RplA"/>
</dbReference>
<feature type="domain" description="SPOR" evidence="7">
    <location>
        <begin position="261"/>
        <end position="339"/>
    </location>
</feature>
<feature type="chain" id="PRO_5009990709" description="Endolytic peptidoglycan transglycosylase RlpA" evidence="6">
    <location>
        <begin position="33"/>
        <end position="339"/>
    </location>
</feature>
<sequence length="339" mass="35714">MSVSIPRMDRRCQAAPRALIYAVLFPLALSLAACGTSTSSQSPAPLKTGGGIYKVGNPYQIAGIWYYPHEDDKYDATGIASWYGPQFHGKQTANGEIFDQNAMTAAHPTLPMPVLARVTNLENGKSIIVRINDRGPFAAGREIDLSKHAAEQLGFMTKGTAKVRVQYVGRAPLEGGLGDGRGVAESFIAPRVDTPPEERRVEGTAPVTKVATVATAGLPPPAGTVSAPLASAPAPTPPASNMDPIPDNPAARPETVQRVPVTGTGNLYVQAGSFQNLQNAESVRQQLAGLGRVEIQTTMVDGTSFYRVRVGPLSDIPAADSSLQNVIAQGHKGARIVVD</sequence>
<dbReference type="GO" id="GO:0009279">
    <property type="term" value="C:cell outer membrane"/>
    <property type="evidence" value="ECO:0007669"/>
    <property type="project" value="TreeGrafter"/>
</dbReference>
<keyword evidence="4" id="KW-0564">Palmitate</keyword>
<evidence type="ECO:0000259" key="7">
    <source>
        <dbReference type="PROSITE" id="PS51724"/>
    </source>
</evidence>
<proteinExistence type="inferred from homology"/>
<dbReference type="GO" id="GO:0008932">
    <property type="term" value="F:lytic endotransglycosylase activity"/>
    <property type="evidence" value="ECO:0007669"/>
    <property type="project" value="UniProtKB-UniRule"/>
</dbReference>
<dbReference type="SUPFAM" id="SSF110997">
    <property type="entry name" value="Sporulation related repeat"/>
    <property type="match status" value="1"/>
</dbReference>
<dbReference type="CDD" id="cd22268">
    <property type="entry name" value="DPBB_RlpA-like"/>
    <property type="match status" value="1"/>
</dbReference>
<keyword evidence="1 6" id="KW-0732">Signal</keyword>
<dbReference type="AlphaFoldDB" id="A7HXT2"/>
<keyword evidence="4" id="KW-0472">Membrane</keyword>
<protein>
    <recommendedName>
        <fullName evidence="4">Endolytic peptidoglycan transglycosylase RlpA</fullName>
        <ecNumber evidence="4">4.2.2.-</ecNumber>
    </recommendedName>
</protein>
<evidence type="ECO:0000256" key="3">
    <source>
        <dbReference type="ARBA" id="ARBA00023316"/>
    </source>
</evidence>
<keyword evidence="4" id="KW-1003">Cell membrane</keyword>
<dbReference type="eggNOG" id="COG3087">
    <property type="taxonomic scope" value="Bacteria"/>
</dbReference>
<dbReference type="InterPro" id="IPR036680">
    <property type="entry name" value="SPOR-like_sf"/>
</dbReference>
<dbReference type="Proteomes" id="UP000006377">
    <property type="component" value="Chromosome"/>
</dbReference>
<dbReference type="PROSITE" id="PS51724">
    <property type="entry name" value="SPOR"/>
    <property type="match status" value="1"/>
</dbReference>
<dbReference type="RefSeq" id="WP_012112037.1">
    <property type="nucleotide sequence ID" value="NC_009719.1"/>
</dbReference>
<evidence type="ECO:0000313" key="9">
    <source>
        <dbReference type="Proteomes" id="UP000006377"/>
    </source>
</evidence>
<dbReference type="InterPro" id="IPR034718">
    <property type="entry name" value="RlpA"/>
</dbReference>
<dbReference type="HOGENOM" id="CLU_042923_3_1_5"/>
<dbReference type="SUPFAM" id="SSF50685">
    <property type="entry name" value="Barwin-like endoglucanases"/>
    <property type="match status" value="1"/>
</dbReference>
<dbReference type="GO" id="GO:0042834">
    <property type="term" value="F:peptidoglycan binding"/>
    <property type="evidence" value="ECO:0007669"/>
    <property type="project" value="InterPro"/>
</dbReference>
<evidence type="ECO:0000256" key="5">
    <source>
        <dbReference type="RuleBase" id="RU003495"/>
    </source>
</evidence>
<keyword evidence="4 8" id="KW-0449">Lipoprotein</keyword>
<dbReference type="KEGG" id="pla:Plav_3108"/>
<dbReference type="Gene3D" id="2.40.40.10">
    <property type="entry name" value="RlpA-like domain"/>
    <property type="match status" value="1"/>
</dbReference>
<keyword evidence="9" id="KW-1185">Reference proteome</keyword>
<reference evidence="8 9" key="1">
    <citation type="journal article" date="2011" name="Stand. Genomic Sci.">
        <title>Complete genome sequence of Parvibaculum lavamentivorans type strain (DS-1(T)).</title>
        <authorList>
            <person name="Schleheck D."/>
            <person name="Weiss M."/>
            <person name="Pitluck S."/>
            <person name="Bruce D."/>
            <person name="Land M.L."/>
            <person name="Han S."/>
            <person name="Saunders E."/>
            <person name="Tapia R."/>
            <person name="Detter C."/>
            <person name="Brettin T."/>
            <person name="Han J."/>
            <person name="Woyke T."/>
            <person name="Goodwin L."/>
            <person name="Pennacchio L."/>
            <person name="Nolan M."/>
            <person name="Cook A.M."/>
            <person name="Kjelleberg S."/>
            <person name="Thomas T."/>
        </authorList>
    </citation>
    <scope>NUCLEOTIDE SEQUENCE [LARGE SCALE GENOMIC DNA]</scope>
    <source>
        <strain evidence="9">DS-1 / DSM 13023 / NCIMB 13966</strain>
    </source>
</reference>
<gene>
    <name evidence="4" type="primary">rlpA</name>
    <name evidence="8" type="ordered locus">Plav_3108</name>
</gene>
<organism evidence="8 9">
    <name type="scientific">Parvibaculum lavamentivorans (strain DS-1 / DSM 13023 / NCIMB 13966)</name>
    <dbReference type="NCBI Taxonomy" id="402881"/>
    <lineage>
        <taxon>Bacteria</taxon>
        <taxon>Pseudomonadati</taxon>
        <taxon>Pseudomonadota</taxon>
        <taxon>Alphaproteobacteria</taxon>
        <taxon>Hyphomicrobiales</taxon>
        <taxon>Parvibaculaceae</taxon>
        <taxon>Parvibaculum</taxon>
    </lineage>
</organism>
<dbReference type="HAMAP" id="MF_02071">
    <property type="entry name" value="RlpA"/>
    <property type="match status" value="1"/>
</dbReference>
<dbReference type="GO" id="GO:0005886">
    <property type="term" value="C:plasma membrane"/>
    <property type="evidence" value="ECO:0007669"/>
    <property type="project" value="UniProtKB-SubCell"/>
</dbReference>
<feature type="signal peptide" evidence="6">
    <location>
        <begin position="1"/>
        <end position="32"/>
    </location>
</feature>
<evidence type="ECO:0000256" key="2">
    <source>
        <dbReference type="ARBA" id="ARBA00023239"/>
    </source>
</evidence>
<dbReference type="InterPro" id="IPR007730">
    <property type="entry name" value="SPOR-like_dom"/>
</dbReference>
<accession>A7HXT2</accession>
<dbReference type="GO" id="GO:0000270">
    <property type="term" value="P:peptidoglycan metabolic process"/>
    <property type="evidence" value="ECO:0007669"/>
    <property type="project" value="UniProtKB-UniRule"/>
</dbReference>
<dbReference type="eggNOG" id="COG0797">
    <property type="taxonomic scope" value="Bacteria"/>
</dbReference>
<dbReference type="EMBL" id="CP000774">
    <property type="protein sequence ID" value="ABS64715.1"/>
    <property type="molecule type" value="Genomic_DNA"/>
</dbReference>
<dbReference type="InterPro" id="IPR036908">
    <property type="entry name" value="RlpA-like_sf"/>
</dbReference>
<dbReference type="Pfam" id="PF03330">
    <property type="entry name" value="DPBB_1"/>
    <property type="match status" value="1"/>
</dbReference>
<keyword evidence="3 4" id="KW-0961">Cell wall biogenesis/degradation</keyword>
<dbReference type="GO" id="GO:0071555">
    <property type="term" value="P:cell wall organization"/>
    <property type="evidence" value="ECO:0007669"/>
    <property type="project" value="UniProtKB-KW"/>
</dbReference>